<accession>C9L3R6</accession>
<reference evidence="1" key="1">
    <citation type="submission" date="2009-09" db="EMBL/GenBank/DDBJ databases">
        <authorList>
            <person name="Weinstock G."/>
            <person name="Sodergren E."/>
            <person name="Clifton S."/>
            <person name="Fulton L."/>
            <person name="Fulton B."/>
            <person name="Courtney L."/>
            <person name="Fronick C."/>
            <person name="Harrison M."/>
            <person name="Strong C."/>
            <person name="Farmer C."/>
            <person name="Delahaunty K."/>
            <person name="Markovic C."/>
            <person name="Hall O."/>
            <person name="Minx P."/>
            <person name="Tomlinson C."/>
            <person name="Mitreva M."/>
            <person name="Nelson J."/>
            <person name="Hou S."/>
            <person name="Wollam A."/>
            <person name="Pepin K.H."/>
            <person name="Johnson M."/>
            <person name="Bhonagiri V."/>
            <person name="Nash W.E."/>
            <person name="Warren W."/>
            <person name="Chinwalla A."/>
            <person name="Mardis E.R."/>
            <person name="Wilson R.K."/>
        </authorList>
    </citation>
    <scope>NUCLEOTIDE SEQUENCE [LARGE SCALE GENOMIC DNA]</scope>
    <source>
        <strain evidence="1">DSM 20583</strain>
    </source>
</reference>
<comment type="caution">
    <text evidence="1">The sequence shown here is derived from an EMBL/GenBank/DDBJ whole genome shotgun (WGS) entry which is preliminary data.</text>
</comment>
<dbReference type="eggNOG" id="ENOG502ZQ45">
    <property type="taxonomic scope" value="Bacteria"/>
</dbReference>
<organism evidence="1 2">
    <name type="scientific">Blautia hansenii DSM 20583</name>
    <dbReference type="NCBI Taxonomy" id="537007"/>
    <lineage>
        <taxon>Bacteria</taxon>
        <taxon>Bacillati</taxon>
        <taxon>Bacillota</taxon>
        <taxon>Clostridia</taxon>
        <taxon>Lachnospirales</taxon>
        <taxon>Lachnospiraceae</taxon>
        <taxon>Blautia</taxon>
    </lineage>
</organism>
<dbReference type="EMBL" id="ABYU02000002">
    <property type="protein sequence ID" value="EEX23250.1"/>
    <property type="molecule type" value="Genomic_DNA"/>
</dbReference>
<evidence type="ECO:0000313" key="2">
    <source>
        <dbReference type="Proteomes" id="UP000003755"/>
    </source>
</evidence>
<protein>
    <submittedName>
        <fullName evidence="1">Uncharacterized protein</fullName>
    </submittedName>
</protein>
<dbReference type="STRING" id="537007.BLAHAN_04036"/>
<dbReference type="RefSeq" id="WP_003019302.1">
    <property type="nucleotide sequence ID" value="NZ_CP022413.2"/>
</dbReference>
<keyword evidence="2" id="KW-1185">Reference proteome</keyword>
<gene>
    <name evidence="1" type="ORF">BLAHAN_04036</name>
</gene>
<dbReference type="AlphaFoldDB" id="C9L3R6"/>
<sequence length="97" mass="11721">MMRNYVKIEKKSLLYNYYAYIDIEDLLADSIFIQEKLRVFFGKTGRKQDSQYVVVLCKVWKWDAEKFVRAMEIFYNKLLLLGHGECVNFFEELGMRE</sequence>
<evidence type="ECO:0000313" key="1">
    <source>
        <dbReference type="EMBL" id="EEX23250.1"/>
    </source>
</evidence>
<proteinExistence type="predicted"/>
<dbReference type="HOGENOM" id="CLU_178431_0_0_9"/>
<name>C9L3R6_BLAHA</name>
<dbReference type="Proteomes" id="UP000003755">
    <property type="component" value="Unassembled WGS sequence"/>
</dbReference>